<evidence type="ECO:0000313" key="3">
    <source>
        <dbReference type="Proteomes" id="UP001432380"/>
    </source>
</evidence>
<evidence type="ECO:0000313" key="2">
    <source>
        <dbReference type="EMBL" id="WVK89999.1"/>
    </source>
</evidence>
<keyword evidence="1" id="KW-0812">Transmembrane</keyword>
<dbReference type="InterPro" id="IPR057700">
    <property type="entry name" value="DUF7940"/>
</dbReference>
<reference evidence="2" key="1">
    <citation type="submission" date="2024-01" db="EMBL/GenBank/DDBJ databases">
        <authorList>
            <person name="Zhu Q."/>
        </authorList>
    </citation>
    <scope>NUCLEOTIDE SEQUENCE</scope>
</reference>
<keyword evidence="1" id="KW-1133">Transmembrane helix</keyword>
<dbReference type="EMBL" id="PP079243">
    <property type="protein sequence ID" value="WVK89999.1"/>
    <property type="molecule type" value="Genomic_DNA"/>
</dbReference>
<organism evidence="2 3">
    <name type="scientific">Burkholderia phage vB_BpP_HN02</name>
    <dbReference type="NCBI Taxonomy" id="3116925"/>
    <lineage>
        <taxon>Viruses</taxon>
        <taxon>Duplodnaviria</taxon>
        <taxon>Heunggongvirae</taxon>
        <taxon>Uroviricota</taxon>
        <taxon>Caudoviricetes</taxon>
        <taxon>Schitoviridae</taxon>
    </lineage>
</organism>
<evidence type="ECO:0000256" key="1">
    <source>
        <dbReference type="SAM" id="Phobius"/>
    </source>
</evidence>
<dbReference type="Pfam" id="PF25612">
    <property type="entry name" value="DUF7940"/>
    <property type="match status" value="1"/>
</dbReference>
<evidence type="ECO:0008006" key="4">
    <source>
        <dbReference type="Google" id="ProtNLM"/>
    </source>
</evidence>
<proteinExistence type="predicted"/>
<feature type="transmembrane region" description="Helical" evidence="1">
    <location>
        <begin position="57"/>
        <end position="76"/>
    </location>
</feature>
<feature type="transmembrane region" description="Helical" evidence="1">
    <location>
        <begin position="20"/>
        <end position="37"/>
    </location>
</feature>
<name>A0AAX4JGZ4_9CAUD</name>
<protein>
    <recommendedName>
        <fullName evidence="4">Holin</fullName>
    </recommendedName>
</protein>
<sequence>MVVKPVKKKSKVRQVHKEPATWLSYAGVAVLALPEILTQAWQAIPPELKADFQHTKSISIVLFGAAIIRGIIKFGGSNGNQS</sequence>
<accession>A0AAX4JGZ4</accession>
<dbReference type="Proteomes" id="UP001432380">
    <property type="component" value="Segment"/>
</dbReference>
<keyword evidence="1" id="KW-0472">Membrane</keyword>